<dbReference type="Proteomes" id="UP000324748">
    <property type="component" value="Unassembled WGS sequence"/>
</dbReference>
<dbReference type="EMBL" id="VDEP01000343">
    <property type="protein sequence ID" value="KAA1099130.1"/>
    <property type="molecule type" value="Genomic_DNA"/>
</dbReference>
<evidence type="ECO:0000313" key="4">
    <source>
        <dbReference type="Proteomes" id="UP000325313"/>
    </source>
</evidence>
<gene>
    <name evidence="1" type="ORF">PGT21_010566</name>
    <name evidence="2" type="ORF">PGTUg99_024052</name>
</gene>
<reference evidence="3 4" key="1">
    <citation type="submission" date="2019-05" db="EMBL/GenBank/DDBJ databases">
        <title>Emergence of the Ug99 lineage of the wheat stem rust pathogen through somatic hybridization.</title>
        <authorList>
            <person name="Li F."/>
            <person name="Upadhyaya N.M."/>
            <person name="Sperschneider J."/>
            <person name="Matny O."/>
            <person name="Nguyen-Phuc H."/>
            <person name="Mago R."/>
            <person name="Raley C."/>
            <person name="Miller M.E."/>
            <person name="Silverstein K.A.T."/>
            <person name="Henningsen E."/>
            <person name="Hirsch C.D."/>
            <person name="Visser B."/>
            <person name="Pretorius Z.A."/>
            <person name="Steffenson B.J."/>
            <person name="Schwessinger B."/>
            <person name="Dodds P.N."/>
            <person name="Figueroa M."/>
        </authorList>
    </citation>
    <scope>NUCLEOTIDE SEQUENCE [LARGE SCALE GENOMIC DNA]</scope>
    <source>
        <strain evidence="1">21-0</strain>
        <strain evidence="2 4">Ug99</strain>
    </source>
</reference>
<dbReference type="EMBL" id="VSWC01000067">
    <property type="protein sequence ID" value="KAA1096257.1"/>
    <property type="molecule type" value="Genomic_DNA"/>
</dbReference>
<evidence type="ECO:0000313" key="1">
    <source>
        <dbReference type="EMBL" id="KAA1096257.1"/>
    </source>
</evidence>
<organism evidence="1 3">
    <name type="scientific">Puccinia graminis f. sp. tritici</name>
    <dbReference type="NCBI Taxonomy" id="56615"/>
    <lineage>
        <taxon>Eukaryota</taxon>
        <taxon>Fungi</taxon>
        <taxon>Dikarya</taxon>
        <taxon>Basidiomycota</taxon>
        <taxon>Pucciniomycotina</taxon>
        <taxon>Pucciniomycetes</taxon>
        <taxon>Pucciniales</taxon>
        <taxon>Pucciniaceae</taxon>
        <taxon>Puccinia</taxon>
    </lineage>
</organism>
<comment type="caution">
    <text evidence="1">The sequence shown here is derived from an EMBL/GenBank/DDBJ whole genome shotgun (WGS) entry which is preliminary data.</text>
</comment>
<sequence length="77" mass="9140">MIVEYRSKRRQYPPLPVTTKLIPPRSEPYSLRDQHIRDIEMQSIQTHQNLTNDLIKHLWEKSGNQKSVLDDPLEDSD</sequence>
<accession>A0A5B0P3Y2</accession>
<protein>
    <submittedName>
        <fullName evidence="1">Uncharacterized protein</fullName>
    </submittedName>
</protein>
<dbReference type="Proteomes" id="UP000325313">
    <property type="component" value="Unassembled WGS sequence"/>
</dbReference>
<keyword evidence="3" id="KW-1185">Reference proteome</keyword>
<dbReference type="AlphaFoldDB" id="A0A5B0P3Y2"/>
<evidence type="ECO:0000313" key="3">
    <source>
        <dbReference type="Proteomes" id="UP000324748"/>
    </source>
</evidence>
<evidence type="ECO:0000313" key="2">
    <source>
        <dbReference type="EMBL" id="KAA1099130.1"/>
    </source>
</evidence>
<proteinExistence type="predicted"/>
<name>A0A5B0P3Y2_PUCGR</name>